<keyword evidence="3" id="KW-1185">Reference proteome</keyword>
<comment type="caution">
    <text evidence="2">The sequence shown here is derived from an EMBL/GenBank/DDBJ whole genome shotgun (WGS) entry which is preliminary data.</text>
</comment>
<evidence type="ECO:0000256" key="1">
    <source>
        <dbReference type="SAM" id="Phobius"/>
    </source>
</evidence>
<dbReference type="EMBL" id="CAJRGZ010000022">
    <property type="protein sequence ID" value="CAG5171603.1"/>
    <property type="molecule type" value="Genomic_DNA"/>
</dbReference>
<dbReference type="RefSeq" id="XP_043170912.1">
    <property type="nucleotide sequence ID" value="XM_043314977.1"/>
</dbReference>
<organism evidence="2 3">
    <name type="scientific">Alternaria atra</name>
    <dbReference type="NCBI Taxonomy" id="119953"/>
    <lineage>
        <taxon>Eukaryota</taxon>
        <taxon>Fungi</taxon>
        <taxon>Dikarya</taxon>
        <taxon>Ascomycota</taxon>
        <taxon>Pezizomycotina</taxon>
        <taxon>Dothideomycetes</taxon>
        <taxon>Pleosporomycetidae</taxon>
        <taxon>Pleosporales</taxon>
        <taxon>Pleosporineae</taxon>
        <taxon>Pleosporaceae</taxon>
        <taxon>Alternaria</taxon>
        <taxon>Alternaria sect. Ulocladioides</taxon>
    </lineage>
</organism>
<dbReference type="AlphaFoldDB" id="A0A8J2IDH6"/>
<dbReference type="PANTHER" id="PTHR35394:SF6">
    <property type="entry name" value="DUF3176 DOMAIN-CONTAINING PROTEIN"/>
    <property type="match status" value="1"/>
</dbReference>
<evidence type="ECO:0000313" key="2">
    <source>
        <dbReference type="EMBL" id="CAG5171603.1"/>
    </source>
</evidence>
<feature type="transmembrane region" description="Helical" evidence="1">
    <location>
        <begin position="91"/>
        <end position="112"/>
    </location>
</feature>
<proteinExistence type="predicted"/>
<dbReference type="Pfam" id="PF11374">
    <property type="entry name" value="DUF3176"/>
    <property type="match status" value="1"/>
</dbReference>
<name>A0A8J2IDH6_9PLEO</name>
<keyword evidence="1" id="KW-0472">Membrane</keyword>
<feature type="transmembrane region" description="Helical" evidence="1">
    <location>
        <begin position="132"/>
        <end position="152"/>
    </location>
</feature>
<protein>
    <submittedName>
        <fullName evidence="2">Uncharacterized protein</fullName>
    </submittedName>
</protein>
<feature type="transmembrane region" description="Helical" evidence="1">
    <location>
        <begin position="193"/>
        <end position="212"/>
    </location>
</feature>
<feature type="transmembrane region" description="Helical" evidence="1">
    <location>
        <begin position="573"/>
        <end position="593"/>
    </location>
</feature>
<dbReference type="OrthoDB" id="5376804at2759"/>
<keyword evidence="1" id="KW-1133">Transmembrane helix</keyword>
<dbReference type="InterPro" id="IPR021514">
    <property type="entry name" value="DUF3176"/>
</dbReference>
<gene>
    <name evidence="2" type="ORF">ALTATR162_LOCUS7349</name>
</gene>
<reference evidence="2" key="1">
    <citation type="submission" date="2021-05" db="EMBL/GenBank/DDBJ databases">
        <authorList>
            <person name="Stam R."/>
        </authorList>
    </citation>
    <scope>NUCLEOTIDE SEQUENCE</scope>
    <source>
        <strain evidence="2">CS162</strain>
    </source>
</reference>
<dbReference type="GeneID" id="67019339"/>
<accession>A0A8J2IDH6</accession>
<sequence>MAYQQLPKMQHAVEVTSANEDYTPPSSTLQNYEEIHDFDFSLTSPRSTVKSPSIKKHAPQWSSSTNSTAVTSEVCSTKSNSRAGLSRARSWAFEIMAVAIGLGAVAAIIGVVSKYNGRALPDWPHDITLNALIALLATFANAAMSVCLSSGISQAKWIRFKQASTPLSDMEAFDDASRGSWGSIKLLGTGRGGLLGSFGATVAIVALALGPFSQQIATYKIRSVESDIGAIIPRALNFTPALVGNTSTTGFVPILPLKAAVYNGLFAENNRPAASLPFKCQSGTCVWEPFETLAVCHECTDISSLITRYCPPELGASPNMTSCGWQVPQGAHREYHSFTNCKRISTDSVCPYLVNTSSDVFSMTSFIPSAYGDMPHSTLIRLIFMGTELQDTPYKLNPWASQCSLQACANTLSASVTNGTHQENITHSVLNHTVIDISSPDPAADHSVYITGKSDDTAYLLGMEALLSIRGWFSAIFTNGSATRTTSDFTRSVTDPDRAVVVNLTVGISSGETFFDTDIVTAFYWNYYEYADGINMLMSDLAISMTTAFRGFNGAVETYGKSITVESYVHVRWGFAVLPIAAVLATLIFLLTAMTMTHTSGTQVWKSSALVSLLHGLDHQTKERFGTNDSLVVQKKQAKAVKVRLYTDDRDNTMLGAEKAAC</sequence>
<keyword evidence="1" id="KW-0812">Transmembrane</keyword>
<evidence type="ECO:0000313" key="3">
    <source>
        <dbReference type="Proteomes" id="UP000676310"/>
    </source>
</evidence>
<dbReference type="Proteomes" id="UP000676310">
    <property type="component" value="Unassembled WGS sequence"/>
</dbReference>
<dbReference type="PANTHER" id="PTHR35394">
    <property type="entry name" value="DUF3176 DOMAIN-CONTAINING PROTEIN"/>
    <property type="match status" value="1"/>
</dbReference>